<dbReference type="RefSeq" id="WP_083919981.1">
    <property type="nucleotide sequence ID" value="NZ_ANBG01000291.1"/>
</dbReference>
<organism evidence="2 3">
    <name type="scientific">Nocardiopsis gilva YIM 90087</name>
    <dbReference type="NCBI Taxonomy" id="1235441"/>
    <lineage>
        <taxon>Bacteria</taxon>
        <taxon>Bacillati</taxon>
        <taxon>Actinomycetota</taxon>
        <taxon>Actinomycetes</taxon>
        <taxon>Streptosporangiales</taxon>
        <taxon>Nocardiopsidaceae</taxon>
        <taxon>Nocardiopsis</taxon>
    </lineage>
</organism>
<gene>
    <name evidence="2" type="ORF">CDO52_07295</name>
</gene>
<dbReference type="EMBL" id="CP022753">
    <property type="protein sequence ID" value="ASU82616.1"/>
    <property type="molecule type" value="Genomic_DNA"/>
</dbReference>
<dbReference type="PANTHER" id="PTHR47432:SF1">
    <property type="entry name" value="CELL WALL ASSEMBLY REGULATOR SMI1"/>
    <property type="match status" value="1"/>
</dbReference>
<proteinExistence type="predicted"/>
<dbReference type="Pfam" id="PF09346">
    <property type="entry name" value="SMI1_KNR4"/>
    <property type="match status" value="1"/>
</dbReference>
<dbReference type="InterPro" id="IPR037883">
    <property type="entry name" value="Knr4/Smi1-like_sf"/>
</dbReference>
<dbReference type="OrthoDB" id="3287229at2"/>
<feature type="domain" description="Knr4/Smi1-like" evidence="1">
    <location>
        <begin position="35"/>
        <end position="150"/>
    </location>
</feature>
<dbReference type="SMART" id="SM00860">
    <property type="entry name" value="SMI1_KNR4"/>
    <property type="match status" value="1"/>
</dbReference>
<dbReference type="KEGG" id="ngv:CDO52_07295"/>
<evidence type="ECO:0000313" key="2">
    <source>
        <dbReference type="EMBL" id="ASU82616.1"/>
    </source>
</evidence>
<dbReference type="InterPro" id="IPR018958">
    <property type="entry name" value="Knr4/Smi1-like_dom"/>
</dbReference>
<dbReference type="SUPFAM" id="SSF160631">
    <property type="entry name" value="SMI1/KNR4-like"/>
    <property type="match status" value="1"/>
</dbReference>
<sequence length="196" mass="21261">METSHESQRVDASWDRIAAWLRRHVPEAAAQLGPPAAESELAEAESAVGRPLPADLTAWWRRSCGMTGAPLVELVPLFTPFSIEAALECRNSLLRICGGDGTDSADLAGTPAWDWHAAWLPIAYDGGGWYLFCDLRPGPMSGCVTRWMREDAALHGPEWESVGAMLADAAASMDRGIASNDWRAQVDEDGGLTWEP</sequence>
<evidence type="ECO:0000259" key="1">
    <source>
        <dbReference type="SMART" id="SM00860"/>
    </source>
</evidence>
<keyword evidence="3" id="KW-1185">Reference proteome</keyword>
<name>A0A223S3A2_9ACTN</name>
<dbReference type="PANTHER" id="PTHR47432">
    <property type="entry name" value="CELL WALL ASSEMBLY REGULATOR SMI1"/>
    <property type="match status" value="1"/>
</dbReference>
<protein>
    <recommendedName>
        <fullName evidence="1">Knr4/Smi1-like domain-containing protein</fullName>
    </recommendedName>
</protein>
<reference evidence="2 3" key="1">
    <citation type="submission" date="2017-08" db="EMBL/GenBank/DDBJ databases">
        <title>The complete genome sequence of Nocardiopsis gilva YIM 90087.</title>
        <authorList>
            <person name="Yin M."/>
            <person name="Tang S."/>
        </authorList>
    </citation>
    <scope>NUCLEOTIDE SEQUENCE [LARGE SCALE GENOMIC DNA]</scope>
    <source>
        <strain evidence="2 3">YIM 90087</strain>
    </source>
</reference>
<accession>A0A223S3A2</accession>
<dbReference type="Proteomes" id="UP000215005">
    <property type="component" value="Chromosome"/>
</dbReference>
<dbReference type="InterPro" id="IPR051873">
    <property type="entry name" value="KNR4/SMI1_regulator"/>
</dbReference>
<evidence type="ECO:0000313" key="3">
    <source>
        <dbReference type="Proteomes" id="UP000215005"/>
    </source>
</evidence>
<dbReference type="AlphaFoldDB" id="A0A223S3A2"/>